<dbReference type="EMBL" id="KZ992579">
    <property type="protein sequence ID" value="RKP08675.1"/>
    <property type="molecule type" value="Genomic_DNA"/>
</dbReference>
<dbReference type="PANTHER" id="PTHR33478">
    <property type="entry name" value="EXTRACELLULAR METALLOPROTEINASE MEP"/>
    <property type="match status" value="1"/>
</dbReference>
<evidence type="ECO:0000256" key="4">
    <source>
        <dbReference type="ARBA" id="ARBA00022670"/>
    </source>
</evidence>
<keyword evidence="4 13" id="KW-0645">Protease</keyword>
<evidence type="ECO:0000256" key="2">
    <source>
        <dbReference type="ARBA" id="ARBA00006006"/>
    </source>
</evidence>
<dbReference type="InterPro" id="IPR001842">
    <property type="entry name" value="Peptidase_M36"/>
</dbReference>
<keyword evidence="3 13" id="KW-0964">Secreted</keyword>
<feature type="binding site" evidence="12">
    <location>
        <position position="423"/>
    </location>
    <ligand>
        <name>Zn(2+)</name>
        <dbReference type="ChEBI" id="CHEBI:29105"/>
        <note>catalytic</note>
    </ligand>
</feature>
<accession>A0A4P9XRH0</accession>
<comment type="similarity">
    <text evidence="2 13">Belongs to the peptidase M36 family.</text>
</comment>
<evidence type="ECO:0000256" key="1">
    <source>
        <dbReference type="ARBA" id="ARBA00004613"/>
    </source>
</evidence>
<dbReference type="Pfam" id="PF07504">
    <property type="entry name" value="FTP"/>
    <property type="match status" value="1"/>
</dbReference>
<dbReference type="InterPro" id="IPR027268">
    <property type="entry name" value="Peptidase_M4/M1_CTD_sf"/>
</dbReference>
<dbReference type="InterPro" id="IPR011096">
    <property type="entry name" value="FTP_domain"/>
</dbReference>
<evidence type="ECO:0000256" key="13">
    <source>
        <dbReference type="RuleBase" id="RU364017"/>
    </source>
</evidence>
<dbReference type="Proteomes" id="UP000271241">
    <property type="component" value="Unassembled WGS sequence"/>
</dbReference>
<dbReference type="GO" id="GO:0004222">
    <property type="term" value="F:metalloendopeptidase activity"/>
    <property type="evidence" value="ECO:0007669"/>
    <property type="project" value="InterPro"/>
</dbReference>
<dbReference type="OrthoDB" id="3227768at2759"/>
<feature type="signal peptide" evidence="13">
    <location>
        <begin position="1"/>
        <end position="26"/>
    </location>
</feature>
<dbReference type="Gene3D" id="1.10.390.10">
    <property type="entry name" value="Neutral Protease Domain 2"/>
    <property type="match status" value="1"/>
</dbReference>
<evidence type="ECO:0000313" key="16">
    <source>
        <dbReference type="Proteomes" id="UP000271241"/>
    </source>
</evidence>
<feature type="binding site" evidence="12">
    <location>
        <position position="449"/>
    </location>
    <ligand>
        <name>Zn(2+)</name>
        <dbReference type="ChEBI" id="CHEBI:29105"/>
        <note>catalytic</note>
    </ligand>
</feature>
<evidence type="ECO:0000256" key="6">
    <source>
        <dbReference type="ARBA" id="ARBA00022729"/>
    </source>
</evidence>
<dbReference type="CDD" id="cd09596">
    <property type="entry name" value="M36"/>
    <property type="match status" value="1"/>
</dbReference>
<feature type="active site" evidence="11">
    <location>
        <position position="420"/>
    </location>
</feature>
<evidence type="ECO:0000256" key="11">
    <source>
        <dbReference type="PIRSR" id="PIRSR601842-1"/>
    </source>
</evidence>
<keyword evidence="9 13" id="KW-0482">Metalloprotease</keyword>
<dbReference type="GO" id="GO:0008270">
    <property type="term" value="F:zinc ion binding"/>
    <property type="evidence" value="ECO:0007669"/>
    <property type="project" value="InterPro"/>
</dbReference>
<evidence type="ECO:0000256" key="5">
    <source>
        <dbReference type="ARBA" id="ARBA00022723"/>
    </source>
</evidence>
<evidence type="ECO:0000259" key="14">
    <source>
        <dbReference type="Pfam" id="PF07504"/>
    </source>
</evidence>
<dbReference type="GO" id="GO:0005615">
    <property type="term" value="C:extracellular space"/>
    <property type="evidence" value="ECO:0007669"/>
    <property type="project" value="InterPro"/>
</dbReference>
<feature type="domain" description="FTP" evidence="14">
    <location>
        <begin position="70"/>
        <end position="118"/>
    </location>
</feature>
<name>A0A4P9XRH0_9FUNG</name>
<dbReference type="Pfam" id="PF02128">
    <property type="entry name" value="Peptidase_M36"/>
    <property type="match status" value="1"/>
</dbReference>
<evidence type="ECO:0000256" key="8">
    <source>
        <dbReference type="ARBA" id="ARBA00022833"/>
    </source>
</evidence>
<dbReference type="GO" id="GO:0006508">
    <property type="term" value="P:proteolysis"/>
    <property type="evidence" value="ECO:0007669"/>
    <property type="project" value="UniProtKB-KW"/>
</dbReference>
<keyword evidence="7 13" id="KW-0378">Hydrolase</keyword>
<proteinExistence type="inferred from homology"/>
<dbReference type="AlphaFoldDB" id="A0A4P9XRH0"/>
<keyword evidence="6 13" id="KW-0732">Signal</keyword>
<dbReference type="SUPFAM" id="SSF55486">
    <property type="entry name" value="Metalloproteases ('zincins'), catalytic domain"/>
    <property type="match status" value="1"/>
</dbReference>
<sequence>MRMNAYLAFVVLALVGSLGTFPGATSTTTPSRLHVKPFSPKVNTKAEVRVRSKTLQGYRPPFKIESADCVIKNVYRTEATGVTHVYLRQVVKGIEVGNGDLSINIDKQGHVVAYGNSFFQLRDKKLARRAQLWDGHQTAGFVKPSEALRVLADYIGQPLNAGAITLSSSESRKYVLKGVPFAVQDVTATQAYLQLAGDQLVPAWEYTLRMPHNYFHAHVSADGKQVLSLVDWVKDASYRAIKFGNNNPIDTPTELIDNPADKIASPHGWHDQGEKQFTTTIGNNVYAQENIATSSEWENNYRPDGGKGLKFDYAADLTKEPAESKDASITNLFYMNNILHDLFYRYGFDEPAGNFQENNWGKGGQGGDAVQANALDGSETNNADFTTPPDGQRPMMRMFIFTTVSPSRDGALGNDIITHEYGHGVSNRLTGGPANSDCLSEGQSAAMGEGISDFFAIWSQMKEEDTPAKDMIIGKYVTNTGIRTYPYSNNNGTNPLAFGHLNDPEWSDWHKSGEIWANTLYKMYWNLVTKLGFSKDMHSADLTKGNTLALRLVIDSLKIQPCNPSFLNARDAILQAEQQLTAGKHKCAIWSAFAKSGMGLNAKSDANGVVESFDMPSDCA</sequence>
<keyword evidence="10 13" id="KW-0865">Zymogen</keyword>
<feature type="binding site" evidence="12">
    <location>
        <position position="419"/>
    </location>
    <ligand>
        <name>Zn(2+)</name>
        <dbReference type="ChEBI" id="CHEBI:29105"/>
        <note>catalytic</note>
    </ligand>
</feature>
<feature type="binding site" evidence="12">
    <location>
        <position position="235"/>
    </location>
    <ligand>
        <name>Zn(2+)</name>
        <dbReference type="ChEBI" id="CHEBI:29105"/>
        <note>catalytic</note>
    </ligand>
</feature>
<dbReference type="EC" id="3.4.24.-" evidence="13"/>
<evidence type="ECO:0000256" key="10">
    <source>
        <dbReference type="ARBA" id="ARBA00023145"/>
    </source>
</evidence>
<dbReference type="PRINTS" id="PR00999">
    <property type="entry name" value="FUNGALYSIN"/>
</dbReference>
<evidence type="ECO:0000256" key="3">
    <source>
        <dbReference type="ARBA" id="ARBA00022525"/>
    </source>
</evidence>
<dbReference type="PANTHER" id="PTHR33478:SF1">
    <property type="entry name" value="EXTRACELLULAR METALLOPROTEINASE MEP"/>
    <property type="match status" value="1"/>
</dbReference>
<evidence type="ECO:0000256" key="9">
    <source>
        <dbReference type="ARBA" id="ARBA00023049"/>
    </source>
</evidence>
<dbReference type="Gene3D" id="3.10.170.10">
    <property type="match status" value="1"/>
</dbReference>
<comment type="cofactor">
    <cofactor evidence="12">
        <name>Zn(2+)</name>
        <dbReference type="ChEBI" id="CHEBI:29105"/>
    </cofactor>
    <text evidence="12">Binds 1 zinc ion per subunit.</text>
</comment>
<gene>
    <name evidence="15" type="ORF">THASP1DRAFT_34608</name>
</gene>
<evidence type="ECO:0000313" key="15">
    <source>
        <dbReference type="EMBL" id="RKP08675.1"/>
    </source>
</evidence>
<keyword evidence="8 12" id="KW-0862">Zinc</keyword>
<keyword evidence="16" id="KW-1185">Reference proteome</keyword>
<keyword evidence="5 12" id="KW-0479">Metal-binding</keyword>
<comment type="subcellular location">
    <subcellularLocation>
        <location evidence="1 13">Secreted</location>
    </subcellularLocation>
</comment>
<protein>
    <recommendedName>
        <fullName evidence="13">Extracellular metalloproteinase</fullName>
        <ecNumber evidence="13">3.4.24.-</ecNumber>
    </recommendedName>
    <alternativeName>
        <fullName evidence="13">Fungalysin</fullName>
    </alternativeName>
</protein>
<feature type="chain" id="PRO_5021043364" description="Extracellular metalloproteinase" evidence="13">
    <location>
        <begin position="27"/>
        <end position="620"/>
    </location>
</feature>
<reference evidence="16" key="1">
    <citation type="journal article" date="2018" name="Nat. Microbiol.">
        <title>Leveraging single-cell genomics to expand the fungal tree of life.</title>
        <authorList>
            <person name="Ahrendt S.R."/>
            <person name="Quandt C.A."/>
            <person name="Ciobanu D."/>
            <person name="Clum A."/>
            <person name="Salamov A."/>
            <person name="Andreopoulos B."/>
            <person name="Cheng J.F."/>
            <person name="Woyke T."/>
            <person name="Pelin A."/>
            <person name="Henrissat B."/>
            <person name="Reynolds N.K."/>
            <person name="Benny G.L."/>
            <person name="Smith M.E."/>
            <person name="James T.Y."/>
            <person name="Grigoriev I.V."/>
        </authorList>
    </citation>
    <scope>NUCLEOTIDE SEQUENCE [LARGE SCALE GENOMIC DNA]</scope>
    <source>
        <strain evidence="16">RSA 1356</strain>
    </source>
</reference>
<dbReference type="InterPro" id="IPR050371">
    <property type="entry name" value="Fungal_virulence_M36"/>
</dbReference>
<evidence type="ECO:0000256" key="7">
    <source>
        <dbReference type="ARBA" id="ARBA00022801"/>
    </source>
</evidence>
<evidence type="ECO:0000256" key="12">
    <source>
        <dbReference type="PIRSR" id="PIRSR601842-2"/>
    </source>
</evidence>
<organism evidence="15 16">
    <name type="scientific">Thamnocephalis sphaerospora</name>
    <dbReference type="NCBI Taxonomy" id="78915"/>
    <lineage>
        <taxon>Eukaryota</taxon>
        <taxon>Fungi</taxon>
        <taxon>Fungi incertae sedis</taxon>
        <taxon>Zoopagomycota</taxon>
        <taxon>Zoopagomycotina</taxon>
        <taxon>Zoopagomycetes</taxon>
        <taxon>Zoopagales</taxon>
        <taxon>Sigmoideomycetaceae</taxon>
        <taxon>Thamnocephalis</taxon>
    </lineage>
</organism>